<feature type="non-terminal residue" evidence="1">
    <location>
        <position position="1"/>
    </location>
</feature>
<dbReference type="EMBL" id="JAMKFB020000001">
    <property type="protein sequence ID" value="KAL0204179.1"/>
    <property type="molecule type" value="Genomic_DNA"/>
</dbReference>
<evidence type="ECO:0000313" key="2">
    <source>
        <dbReference type="Proteomes" id="UP001529510"/>
    </source>
</evidence>
<feature type="non-terminal residue" evidence="1">
    <location>
        <position position="51"/>
    </location>
</feature>
<comment type="caution">
    <text evidence="1">The sequence shown here is derived from an EMBL/GenBank/DDBJ whole genome shotgun (WGS) entry which is preliminary data.</text>
</comment>
<keyword evidence="2" id="KW-1185">Reference proteome</keyword>
<dbReference type="AlphaFoldDB" id="A0ABD0S058"/>
<dbReference type="Proteomes" id="UP001529510">
    <property type="component" value="Unassembled WGS sequence"/>
</dbReference>
<sequence>VCRQMFVNGCLNVHLGFSVFHRRAMPPVHLCATLNTANIRASVSIASGNSL</sequence>
<accession>A0ABD0S058</accession>
<protein>
    <submittedName>
        <fullName evidence="1">Uncharacterized protein</fullName>
    </submittedName>
</protein>
<gene>
    <name evidence="1" type="ORF">M9458_002197</name>
</gene>
<proteinExistence type="predicted"/>
<organism evidence="1 2">
    <name type="scientific">Cirrhinus mrigala</name>
    <name type="common">Mrigala</name>
    <dbReference type="NCBI Taxonomy" id="683832"/>
    <lineage>
        <taxon>Eukaryota</taxon>
        <taxon>Metazoa</taxon>
        <taxon>Chordata</taxon>
        <taxon>Craniata</taxon>
        <taxon>Vertebrata</taxon>
        <taxon>Euteleostomi</taxon>
        <taxon>Actinopterygii</taxon>
        <taxon>Neopterygii</taxon>
        <taxon>Teleostei</taxon>
        <taxon>Ostariophysi</taxon>
        <taxon>Cypriniformes</taxon>
        <taxon>Cyprinidae</taxon>
        <taxon>Labeoninae</taxon>
        <taxon>Labeonini</taxon>
        <taxon>Cirrhinus</taxon>
    </lineage>
</organism>
<reference evidence="1 2" key="1">
    <citation type="submission" date="2024-05" db="EMBL/GenBank/DDBJ databases">
        <title>Genome sequencing and assembly of Indian major carp, Cirrhinus mrigala (Hamilton, 1822).</title>
        <authorList>
            <person name="Mohindra V."/>
            <person name="Chowdhury L.M."/>
            <person name="Lal K."/>
            <person name="Jena J.K."/>
        </authorList>
    </citation>
    <scope>NUCLEOTIDE SEQUENCE [LARGE SCALE GENOMIC DNA]</scope>
    <source>
        <strain evidence="1">CM1030</strain>
        <tissue evidence="1">Blood</tissue>
    </source>
</reference>
<evidence type="ECO:0000313" key="1">
    <source>
        <dbReference type="EMBL" id="KAL0204179.1"/>
    </source>
</evidence>
<name>A0ABD0S058_CIRMR</name>